<dbReference type="RefSeq" id="WP_085826531.1">
    <property type="nucleotide sequence ID" value="NZ_FWFJ01000011.1"/>
</dbReference>
<evidence type="ECO:0000256" key="10">
    <source>
        <dbReference type="RuleBase" id="RU366046"/>
    </source>
</evidence>
<dbReference type="InterPro" id="IPR005886">
    <property type="entry name" value="UDP_G4E"/>
</dbReference>
<reference evidence="13" key="1">
    <citation type="submission" date="2017-03" db="EMBL/GenBank/DDBJ databases">
        <authorList>
            <person name="Rodrigo-Torres L."/>
            <person name="Arahal R.D."/>
            <person name="Lucena T."/>
        </authorList>
    </citation>
    <scope>NUCLEOTIDE SEQUENCE [LARGE SCALE GENOMIC DNA]</scope>
    <source>
        <strain evidence="13">CECT 8370</strain>
    </source>
</reference>
<dbReference type="InterPro" id="IPR036291">
    <property type="entry name" value="NAD(P)-bd_dom_sf"/>
</dbReference>
<sequence length="327" mass="34977">MTGKPVLVTGGAGYIGSHVCKHLSRSGYTPVVIDNLSVGHATAVKWGPLIEADIRDTAAVASALAKYGIEMVMHFAASAYVGESVKHPITYYDNNVGGMISLVKACQEGDVRTFILSSSCATYGTPEIIPISEQTPQRPVNPYGETKLICEHILRDVEAAHGMRFAALRYFNAAGADPEGELCERHAPETHVIPLALMAASGRITEFEVYGTDYPTPDGSCVRDYIHVQDLARGHVAALARLEAGAESFAVNLGSGKGHSVLELLALIERLSGKRLPVRHQPRRIGDPAILVADPSKARALLDLTAERSDLETLIRDAAPSFGVEVA</sequence>
<proteinExistence type="inferred from homology"/>
<dbReference type="Proteomes" id="UP000194012">
    <property type="component" value="Unassembled WGS sequence"/>
</dbReference>
<keyword evidence="7 10" id="KW-0520">NAD</keyword>
<evidence type="ECO:0000256" key="5">
    <source>
        <dbReference type="ARBA" id="ARBA00013189"/>
    </source>
</evidence>
<accession>A0A1X6Z4B6</accession>
<dbReference type="UniPathway" id="UPA00214"/>
<feature type="domain" description="NAD-dependent epimerase/dehydratase" evidence="11">
    <location>
        <begin position="6"/>
        <end position="254"/>
    </location>
</feature>
<keyword evidence="9 10" id="KW-0119">Carbohydrate metabolism</keyword>
<evidence type="ECO:0000256" key="9">
    <source>
        <dbReference type="ARBA" id="ARBA00023277"/>
    </source>
</evidence>
<dbReference type="EMBL" id="FWFJ01000011">
    <property type="protein sequence ID" value="SLN38382.1"/>
    <property type="molecule type" value="Genomic_DNA"/>
</dbReference>
<comment type="similarity">
    <text evidence="4 10">Belongs to the NAD(P)-dependent epimerase/dehydratase family.</text>
</comment>
<name>A0A1X6Z4B6_9RHOB</name>
<organism evidence="12 13">
    <name type="scientific">Roseovarius gaetbuli</name>
    <dbReference type="NCBI Taxonomy" id="1356575"/>
    <lineage>
        <taxon>Bacteria</taxon>
        <taxon>Pseudomonadati</taxon>
        <taxon>Pseudomonadota</taxon>
        <taxon>Alphaproteobacteria</taxon>
        <taxon>Rhodobacterales</taxon>
        <taxon>Roseobacteraceae</taxon>
        <taxon>Roseovarius</taxon>
    </lineage>
</organism>
<evidence type="ECO:0000313" key="12">
    <source>
        <dbReference type="EMBL" id="SLN38382.1"/>
    </source>
</evidence>
<comment type="catalytic activity">
    <reaction evidence="1 10">
        <text>UDP-alpha-D-glucose = UDP-alpha-D-galactose</text>
        <dbReference type="Rhea" id="RHEA:22168"/>
        <dbReference type="ChEBI" id="CHEBI:58885"/>
        <dbReference type="ChEBI" id="CHEBI:66914"/>
        <dbReference type="EC" id="5.1.3.2"/>
    </reaction>
</comment>
<dbReference type="Gene3D" id="3.40.50.720">
    <property type="entry name" value="NAD(P)-binding Rossmann-like Domain"/>
    <property type="match status" value="1"/>
</dbReference>
<evidence type="ECO:0000256" key="1">
    <source>
        <dbReference type="ARBA" id="ARBA00000083"/>
    </source>
</evidence>
<evidence type="ECO:0000256" key="8">
    <source>
        <dbReference type="ARBA" id="ARBA00023235"/>
    </source>
</evidence>
<dbReference type="Pfam" id="PF01370">
    <property type="entry name" value="Epimerase"/>
    <property type="match status" value="1"/>
</dbReference>
<evidence type="ECO:0000256" key="4">
    <source>
        <dbReference type="ARBA" id="ARBA00007637"/>
    </source>
</evidence>
<protein>
    <recommendedName>
        <fullName evidence="6 10">UDP-glucose 4-epimerase</fullName>
        <ecNumber evidence="5 10">5.1.3.2</ecNumber>
    </recommendedName>
</protein>
<keyword evidence="13" id="KW-1185">Reference proteome</keyword>
<evidence type="ECO:0000256" key="3">
    <source>
        <dbReference type="ARBA" id="ARBA00004947"/>
    </source>
</evidence>
<dbReference type="OrthoDB" id="9801785at2"/>
<dbReference type="CDD" id="cd05247">
    <property type="entry name" value="UDP_G4E_1_SDR_e"/>
    <property type="match status" value="1"/>
</dbReference>
<dbReference type="NCBIfam" id="TIGR01179">
    <property type="entry name" value="galE"/>
    <property type="match status" value="1"/>
</dbReference>
<evidence type="ECO:0000259" key="11">
    <source>
        <dbReference type="Pfam" id="PF01370"/>
    </source>
</evidence>
<dbReference type="InterPro" id="IPR001509">
    <property type="entry name" value="Epimerase_deHydtase"/>
</dbReference>
<comment type="cofactor">
    <cofactor evidence="2 10">
        <name>NAD(+)</name>
        <dbReference type="ChEBI" id="CHEBI:57540"/>
    </cofactor>
</comment>
<comment type="subunit">
    <text evidence="10">Homodimer.</text>
</comment>
<dbReference type="Gene3D" id="3.90.25.10">
    <property type="entry name" value="UDP-galactose 4-epimerase, domain 1"/>
    <property type="match status" value="1"/>
</dbReference>
<dbReference type="GO" id="GO:0003978">
    <property type="term" value="F:UDP-glucose 4-epimerase activity"/>
    <property type="evidence" value="ECO:0007669"/>
    <property type="project" value="UniProtKB-UniRule"/>
</dbReference>
<evidence type="ECO:0000256" key="6">
    <source>
        <dbReference type="ARBA" id="ARBA00018569"/>
    </source>
</evidence>
<evidence type="ECO:0000256" key="2">
    <source>
        <dbReference type="ARBA" id="ARBA00001911"/>
    </source>
</evidence>
<gene>
    <name evidence="12" type="primary">galE_1</name>
    <name evidence="12" type="ORF">ROG8370_01594</name>
</gene>
<evidence type="ECO:0000313" key="13">
    <source>
        <dbReference type="Proteomes" id="UP000194012"/>
    </source>
</evidence>
<dbReference type="SUPFAM" id="SSF51735">
    <property type="entry name" value="NAD(P)-binding Rossmann-fold domains"/>
    <property type="match status" value="1"/>
</dbReference>
<dbReference type="GO" id="GO:0033499">
    <property type="term" value="P:galactose catabolic process via UDP-galactose, Leloir pathway"/>
    <property type="evidence" value="ECO:0007669"/>
    <property type="project" value="TreeGrafter"/>
</dbReference>
<keyword evidence="8 10" id="KW-0413">Isomerase</keyword>
<dbReference type="AlphaFoldDB" id="A0A1X6Z4B6"/>
<dbReference type="EC" id="5.1.3.2" evidence="5 10"/>
<comment type="pathway">
    <text evidence="3 10">Carbohydrate metabolism; galactose metabolism.</text>
</comment>
<dbReference type="PANTHER" id="PTHR43725">
    <property type="entry name" value="UDP-GLUCOSE 4-EPIMERASE"/>
    <property type="match status" value="1"/>
</dbReference>
<dbReference type="PANTHER" id="PTHR43725:SF53">
    <property type="entry name" value="UDP-ARABINOSE 4-EPIMERASE 1"/>
    <property type="match status" value="1"/>
</dbReference>
<evidence type="ECO:0000256" key="7">
    <source>
        <dbReference type="ARBA" id="ARBA00023027"/>
    </source>
</evidence>